<protein>
    <recommendedName>
        <fullName evidence="3">DUF1828 domain-containing protein</fullName>
    </recommendedName>
</protein>
<evidence type="ECO:0000313" key="1">
    <source>
        <dbReference type="EMBL" id="GGS31295.1"/>
    </source>
</evidence>
<keyword evidence="2" id="KW-1185">Reference proteome</keyword>
<proteinExistence type="predicted"/>
<dbReference type="EMBL" id="BMTX01000002">
    <property type="protein sequence ID" value="GGS31295.1"/>
    <property type="molecule type" value="Genomic_DNA"/>
</dbReference>
<dbReference type="Proteomes" id="UP000597853">
    <property type="component" value="Unassembled WGS sequence"/>
</dbReference>
<sequence>MIRDDLLPSVVRDQLPGWAIAPGGKPGTVALTGGLFFSDGDGVTVLIRVVGQEVLASDAGVAAMRLMDAGVDLSTGRASKAWAETLDGYHLKEIHGRITGRRSIQCAGALVADIAGAVLSTDSLKWLAQGGRESPLERSLYAFLSSAHLKYQKRPSVRLPRGGEVRPTARVSAPKREVLVQAASSKQAAEHALVLVQQLARARYAPDQRFVLLSDNVDAWSPDQLDLLADNAPVGFASDMQMVDRFLKEGKEPPRLWVPATD</sequence>
<comment type="caution">
    <text evidence="1">The sequence shown here is derived from an EMBL/GenBank/DDBJ whole genome shotgun (WGS) entry which is preliminary data.</text>
</comment>
<name>A0ABQ2SIV4_STREZ</name>
<accession>A0ABQ2SIV4</accession>
<organism evidence="1 2">
    <name type="scientific">Streptomyces pseudogriseolus</name>
    <name type="common">Streptomyces gancidicus</name>
    <name type="synonym">Streptomyces rubiginosus</name>
    <dbReference type="NCBI Taxonomy" id="36817"/>
    <lineage>
        <taxon>Bacteria</taxon>
        <taxon>Bacillati</taxon>
        <taxon>Actinomycetota</taxon>
        <taxon>Actinomycetes</taxon>
        <taxon>Kitasatosporales</taxon>
        <taxon>Streptomycetaceae</taxon>
        <taxon>Streptomyces</taxon>
        <taxon>Streptomyces pseudogriseolus group</taxon>
    </lineage>
</organism>
<evidence type="ECO:0008006" key="3">
    <source>
        <dbReference type="Google" id="ProtNLM"/>
    </source>
</evidence>
<reference evidence="2" key="1">
    <citation type="journal article" date="2019" name="Int. J. Syst. Evol. Microbiol.">
        <title>The Global Catalogue of Microorganisms (GCM) 10K type strain sequencing project: providing services to taxonomists for standard genome sequencing and annotation.</title>
        <authorList>
            <consortium name="The Broad Institute Genomics Platform"/>
            <consortium name="The Broad Institute Genome Sequencing Center for Infectious Disease"/>
            <person name="Wu L."/>
            <person name="Ma J."/>
        </authorList>
    </citation>
    <scope>NUCLEOTIDE SEQUENCE [LARGE SCALE GENOMIC DNA]</scope>
    <source>
        <strain evidence="2">JCM 4416</strain>
    </source>
</reference>
<evidence type="ECO:0000313" key="2">
    <source>
        <dbReference type="Proteomes" id="UP000597853"/>
    </source>
</evidence>
<gene>
    <name evidence="1" type="ORF">GCM10010285_07250</name>
</gene>